<name>A0A9P1BFG1_9DINO</name>
<dbReference type="EMBL" id="CAMXCT010000001">
    <property type="protein sequence ID" value="CAI3971425.1"/>
    <property type="molecule type" value="Genomic_DNA"/>
</dbReference>
<keyword evidence="5" id="KW-1185">Reference proteome</keyword>
<gene>
    <name evidence="3" type="ORF">C1SCF055_LOCUS15</name>
</gene>
<dbReference type="GO" id="GO:0005737">
    <property type="term" value="C:cytoplasm"/>
    <property type="evidence" value="ECO:0007669"/>
    <property type="project" value="TreeGrafter"/>
</dbReference>
<feature type="chain" id="PRO_5043269394" evidence="1">
    <location>
        <begin position="42"/>
        <end position="674"/>
    </location>
</feature>
<proteinExistence type="predicted"/>
<evidence type="ECO:0000256" key="1">
    <source>
        <dbReference type="SAM" id="SignalP"/>
    </source>
</evidence>
<feature type="signal peptide" evidence="1">
    <location>
        <begin position="1"/>
        <end position="41"/>
    </location>
</feature>
<dbReference type="OrthoDB" id="243127at2759"/>
<evidence type="ECO:0000313" key="4">
    <source>
        <dbReference type="EMBL" id="CAL4758737.1"/>
    </source>
</evidence>
<reference evidence="4 5" key="2">
    <citation type="submission" date="2024-05" db="EMBL/GenBank/DDBJ databases">
        <authorList>
            <person name="Chen Y."/>
            <person name="Shah S."/>
            <person name="Dougan E. K."/>
            <person name="Thang M."/>
            <person name="Chan C."/>
        </authorList>
    </citation>
    <scope>NUCLEOTIDE SEQUENCE [LARGE SCALE GENOMIC DNA]</scope>
</reference>
<dbReference type="EMBL" id="CAMXCT020000001">
    <property type="protein sequence ID" value="CAL1124800.1"/>
    <property type="molecule type" value="Genomic_DNA"/>
</dbReference>
<dbReference type="Pfam" id="PF04468">
    <property type="entry name" value="PSP1"/>
    <property type="match status" value="1"/>
</dbReference>
<dbReference type="NCBIfam" id="NF041131">
    <property type="entry name" value="RicT_YaaT_fam"/>
    <property type="match status" value="1"/>
</dbReference>
<dbReference type="AlphaFoldDB" id="A0A9P1BFG1"/>
<dbReference type="PANTHER" id="PTHR43830:SF3">
    <property type="entry name" value="PROTEIN PSP1"/>
    <property type="match status" value="1"/>
</dbReference>
<keyword evidence="1" id="KW-0732">Signal</keyword>
<organism evidence="3">
    <name type="scientific">Cladocopium goreaui</name>
    <dbReference type="NCBI Taxonomy" id="2562237"/>
    <lineage>
        <taxon>Eukaryota</taxon>
        <taxon>Sar</taxon>
        <taxon>Alveolata</taxon>
        <taxon>Dinophyceae</taxon>
        <taxon>Suessiales</taxon>
        <taxon>Symbiodiniaceae</taxon>
        <taxon>Cladocopium</taxon>
    </lineage>
</organism>
<reference evidence="3" key="1">
    <citation type="submission" date="2022-10" db="EMBL/GenBank/DDBJ databases">
        <authorList>
            <person name="Chen Y."/>
            <person name="Dougan E. K."/>
            <person name="Chan C."/>
            <person name="Rhodes N."/>
            <person name="Thang M."/>
        </authorList>
    </citation>
    <scope>NUCLEOTIDE SEQUENCE</scope>
</reference>
<accession>A0A9P1BFG1</accession>
<dbReference type="EMBL" id="CAMXCT030000001">
    <property type="protein sequence ID" value="CAL4758737.1"/>
    <property type="molecule type" value="Genomic_DNA"/>
</dbReference>
<dbReference type="PROSITE" id="PS51411">
    <property type="entry name" value="PSP1_C"/>
    <property type="match status" value="1"/>
</dbReference>
<comment type="caution">
    <text evidence="3">The sequence shown here is derived from an EMBL/GenBank/DDBJ whole genome shotgun (WGS) entry which is preliminary data.</text>
</comment>
<dbReference type="PANTHER" id="PTHR43830">
    <property type="entry name" value="PROTEIN PSP1"/>
    <property type="match status" value="1"/>
</dbReference>
<evidence type="ECO:0000313" key="5">
    <source>
        <dbReference type="Proteomes" id="UP001152797"/>
    </source>
</evidence>
<evidence type="ECO:0000259" key="2">
    <source>
        <dbReference type="PROSITE" id="PS51411"/>
    </source>
</evidence>
<evidence type="ECO:0000313" key="3">
    <source>
        <dbReference type="EMBL" id="CAI3971425.1"/>
    </source>
</evidence>
<dbReference type="Proteomes" id="UP001152797">
    <property type="component" value="Unassembled WGS sequence"/>
</dbReference>
<sequence length="674" mass="74811">MPRPTNQHGRRSPRQTLFLNTCLSSAIVAALLLSIASTATACPFCVAVKPTLSQQRTGADVVVFAEVVEANDLEQVFRIHGVFKGQELVGDTELLAIPADMAREVGTLAVLFGNLTNDESLGDARWTPVTVNETSLGYFAQAPEARESAEKRLGYYARFLQHPDPLIAEDAYLEFGHAPFDDVLQLADELPSEKLRAWMSDLNIPQERKGFYALALGFPRSQKIDAKNAAFLREIILAPANDFRAGFDGVIGGYLLVAGEPGLELIEEHILANPEAAEGDLRHVASALRAYYEFERSIPPERLAKGVRLLLSRPSLAATSIIDLSRWEDWGALPEVLALYDPEMRPPVALRRAIVGYLMACPLSEAEAALTQLRTADPQGVAEAEQFILATGFEASMPRYIVRCGSMRRLGTFTTSRGEMFTRSAQVIARTDRGLEVGEVLCEATDKAVEQLPSGSGKGQILRGMTHDDENEINRLRADQRREFEIGKKHIAAFGLPMQLVDVEHLFGGERIVFYYLAENRVDFRELVKKLASEFQTRIEMRQIGVRDEAKLLADYGDCGKVVCCNTHLSEMPPVSMKMAKVQKSTLDPTKISGRCGRLKCCLRYEYSTYESLRKELPPVGSNVVTNQGKGRVLAQEILASQVLVEMEDHRRILVSGSDVLTVLKRRNENRKEK</sequence>
<dbReference type="InterPro" id="IPR007557">
    <property type="entry name" value="PSP1_C"/>
</dbReference>
<dbReference type="InterPro" id="IPR047767">
    <property type="entry name" value="PSP1-like"/>
</dbReference>
<feature type="domain" description="PSP1 C-terminal" evidence="2">
    <location>
        <begin position="459"/>
        <end position="544"/>
    </location>
</feature>
<protein>
    <submittedName>
        <fullName evidence="4">Stage 0 sporulation protein YaaT</fullName>
    </submittedName>
</protein>